<dbReference type="AlphaFoldDB" id="A0A6G8F2A8"/>
<keyword evidence="1" id="KW-1133">Transmembrane helix</keyword>
<proteinExistence type="predicted"/>
<organism evidence="2">
    <name type="scientific">uncultured Alphaproteobacteria bacterium</name>
    <dbReference type="NCBI Taxonomy" id="91750"/>
    <lineage>
        <taxon>Bacteria</taxon>
        <taxon>Pseudomonadati</taxon>
        <taxon>Pseudomonadota</taxon>
        <taxon>Alphaproteobacteria</taxon>
        <taxon>environmental samples</taxon>
    </lineage>
</organism>
<name>A0A6G8F2A8_9PROT</name>
<keyword evidence="1" id="KW-0812">Transmembrane</keyword>
<sequence>MSKNIYRRLIILNFLILMYIAENGELLQFWVDFANKYILIIADSACNLNFICETIANILLYLGKLI</sequence>
<keyword evidence="1" id="KW-0472">Membrane</keyword>
<reference evidence="2" key="1">
    <citation type="journal article" date="2020" name="J. ISSAAS">
        <title>Lactobacilli and other gastrointestinal microbiota of Peromyscus leucopus, reservoir host for agents of Lyme disease and other zoonoses in North America.</title>
        <authorList>
            <person name="Milovic A."/>
            <person name="Bassam K."/>
            <person name="Shao H."/>
            <person name="Chatzistamou I."/>
            <person name="Tufts D.M."/>
            <person name="Diuk-Wasser M."/>
            <person name="Barbour A.G."/>
        </authorList>
    </citation>
    <scope>NUCLEOTIDE SEQUENCE</scope>
    <source>
        <strain evidence="2">LL90</strain>
    </source>
</reference>
<accession>A0A6G8F2A8</accession>
<feature type="transmembrane region" description="Helical" evidence="1">
    <location>
        <begin position="9"/>
        <end position="31"/>
    </location>
</feature>
<feature type="transmembrane region" description="Helical" evidence="1">
    <location>
        <begin position="37"/>
        <end position="62"/>
    </location>
</feature>
<gene>
    <name evidence="2" type="ORF">PlAlph_3220</name>
</gene>
<evidence type="ECO:0000313" key="2">
    <source>
        <dbReference type="EMBL" id="QIM10430.1"/>
    </source>
</evidence>
<evidence type="ECO:0000256" key="1">
    <source>
        <dbReference type="SAM" id="Phobius"/>
    </source>
</evidence>
<protein>
    <submittedName>
        <fullName evidence="2">Uncharacterized protein</fullName>
    </submittedName>
</protein>
<dbReference type="EMBL" id="MN990730">
    <property type="protein sequence ID" value="QIM10430.1"/>
    <property type="molecule type" value="Genomic_DNA"/>
</dbReference>